<dbReference type="Pfam" id="PF13456">
    <property type="entry name" value="RVT_3"/>
    <property type="match status" value="1"/>
</dbReference>
<protein>
    <recommendedName>
        <fullName evidence="2">RNase H type-1 domain-containing protein</fullName>
    </recommendedName>
</protein>
<name>A0A7N0VFB6_KALFE</name>
<dbReference type="GO" id="GO:0003676">
    <property type="term" value="F:nucleic acid binding"/>
    <property type="evidence" value="ECO:0007669"/>
    <property type="project" value="InterPro"/>
</dbReference>
<dbReference type="GO" id="GO:0004523">
    <property type="term" value="F:RNA-DNA hybrid ribonuclease activity"/>
    <property type="evidence" value="ECO:0007669"/>
    <property type="project" value="InterPro"/>
</dbReference>
<feature type="coiled-coil region" evidence="1">
    <location>
        <begin position="61"/>
        <end position="98"/>
    </location>
</feature>
<dbReference type="Proteomes" id="UP000594263">
    <property type="component" value="Unplaced"/>
</dbReference>
<proteinExistence type="predicted"/>
<dbReference type="AlphaFoldDB" id="A0A7N0VFB6"/>
<keyword evidence="4" id="KW-1185">Reference proteome</keyword>
<accession>A0A7N0VFB6</accession>
<keyword evidence="1" id="KW-0175">Coiled coil</keyword>
<dbReference type="OMA" id="HEMTDRE"/>
<evidence type="ECO:0000313" key="3">
    <source>
        <dbReference type="EnsemblPlants" id="Kaladp0589s0001.1.v1.1.CDS.1"/>
    </source>
</evidence>
<dbReference type="EnsemblPlants" id="Kaladp0589s0001.1.v1.1">
    <property type="protein sequence ID" value="Kaladp0589s0001.1.v1.1.CDS.1"/>
    <property type="gene ID" value="Kaladp0589s0001.v1.1"/>
</dbReference>
<evidence type="ECO:0000313" key="4">
    <source>
        <dbReference type="Proteomes" id="UP000594263"/>
    </source>
</evidence>
<sequence>MMESDLDVAYNLQLQEALIASAGSAPASSSLTNPTAELSFSTYSPVSDATLTVGAGVNDDNEDVRVLMRFMEENADLLEHEMTDRELSEAEARRLRDELNRRVHDQKVAAASLAMPEEERAKTGDYFEKPYGEGSSSGGGGDGIAIDENFRVYVKGMVSEERVKDAVVSMAGLGVAIYDPRDYLILEIRKPLVGKDEGVLSTERVGFEALVEGLKAANELGLKRVSCFCDEYMIHQYVRKLHPFDDYMKMKMMMA</sequence>
<evidence type="ECO:0000259" key="2">
    <source>
        <dbReference type="Pfam" id="PF13456"/>
    </source>
</evidence>
<dbReference type="InterPro" id="IPR002156">
    <property type="entry name" value="RNaseH_domain"/>
</dbReference>
<feature type="domain" description="RNase H type-1" evidence="2">
    <location>
        <begin position="170"/>
        <end position="243"/>
    </location>
</feature>
<evidence type="ECO:0000256" key="1">
    <source>
        <dbReference type="SAM" id="Coils"/>
    </source>
</evidence>
<dbReference type="Gramene" id="Kaladp0589s0001.1.v1.1">
    <property type="protein sequence ID" value="Kaladp0589s0001.1.v1.1.CDS.1"/>
    <property type="gene ID" value="Kaladp0589s0001.v1.1"/>
</dbReference>
<reference evidence="3" key="1">
    <citation type="submission" date="2021-01" db="UniProtKB">
        <authorList>
            <consortium name="EnsemblPlants"/>
        </authorList>
    </citation>
    <scope>IDENTIFICATION</scope>
</reference>
<organism evidence="3 4">
    <name type="scientific">Kalanchoe fedtschenkoi</name>
    <name type="common">Lavender scallops</name>
    <name type="synonym">South American air plant</name>
    <dbReference type="NCBI Taxonomy" id="63787"/>
    <lineage>
        <taxon>Eukaryota</taxon>
        <taxon>Viridiplantae</taxon>
        <taxon>Streptophyta</taxon>
        <taxon>Embryophyta</taxon>
        <taxon>Tracheophyta</taxon>
        <taxon>Spermatophyta</taxon>
        <taxon>Magnoliopsida</taxon>
        <taxon>eudicotyledons</taxon>
        <taxon>Gunneridae</taxon>
        <taxon>Pentapetalae</taxon>
        <taxon>Saxifragales</taxon>
        <taxon>Crassulaceae</taxon>
        <taxon>Kalanchoe</taxon>
    </lineage>
</organism>